<comment type="subcellular location">
    <subcellularLocation>
        <location evidence="1">Cytoplasm</location>
    </subcellularLocation>
</comment>
<dbReference type="PROSITE" id="PS50010">
    <property type="entry name" value="DH_2"/>
    <property type="match status" value="1"/>
</dbReference>
<dbReference type="InterPro" id="IPR041020">
    <property type="entry name" value="PH_16"/>
</dbReference>
<dbReference type="InterPro" id="IPR011993">
    <property type="entry name" value="PH-like_dom_sf"/>
</dbReference>
<evidence type="ECO:0000259" key="11">
    <source>
        <dbReference type="PROSITE" id="PS50003"/>
    </source>
</evidence>
<dbReference type="AlphaFoldDB" id="A0A4W4G7X3"/>
<dbReference type="Ensembl" id="ENSEEET00000032624.2">
    <property type="protein sequence ID" value="ENSEEEP00000032236.2"/>
    <property type="gene ID" value="ENSEEEG00000015375.2"/>
</dbReference>
<feature type="coiled-coil region" evidence="9">
    <location>
        <begin position="651"/>
        <end position="699"/>
    </location>
</feature>
<accession>A0A4W4G7X3</accession>
<feature type="region of interest" description="Disordered" evidence="10">
    <location>
        <begin position="782"/>
        <end position="849"/>
    </location>
</feature>
<evidence type="ECO:0000256" key="10">
    <source>
        <dbReference type="SAM" id="MobiDB-lite"/>
    </source>
</evidence>
<keyword evidence="5" id="KW-0479">Metal-binding</keyword>
<keyword evidence="14" id="KW-1185">Reference proteome</keyword>
<protein>
    <submittedName>
        <fullName evidence="13">Rho/rac guanine nucleotide exchange factor (GEF) 18a</fullName>
    </submittedName>
</protein>
<feature type="compositionally biased region" description="Basic residues" evidence="10">
    <location>
        <begin position="782"/>
        <end position="797"/>
    </location>
</feature>
<evidence type="ECO:0000256" key="4">
    <source>
        <dbReference type="ARBA" id="ARBA00022658"/>
    </source>
</evidence>
<evidence type="ECO:0000313" key="14">
    <source>
        <dbReference type="Proteomes" id="UP000314983"/>
    </source>
</evidence>
<feature type="domain" description="DH" evidence="12">
    <location>
        <begin position="65"/>
        <end position="262"/>
    </location>
</feature>
<dbReference type="PANTHER" id="PTHR13944">
    <property type="entry name" value="AGAP007712-PA"/>
    <property type="match status" value="1"/>
</dbReference>
<dbReference type="InterPro" id="IPR001849">
    <property type="entry name" value="PH_domain"/>
</dbReference>
<dbReference type="GO" id="GO:0005085">
    <property type="term" value="F:guanyl-nucleotide exchange factor activity"/>
    <property type="evidence" value="ECO:0007669"/>
    <property type="project" value="UniProtKB-KW"/>
</dbReference>
<name>A0A4W4G7X3_ELEEL</name>
<dbReference type="GO" id="GO:0005737">
    <property type="term" value="C:cytoplasm"/>
    <property type="evidence" value="ECO:0007669"/>
    <property type="project" value="UniProtKB-SubCell"/>
</dbReference>
<reference evidence="14" key="1">
    <citation type="journal article" date="2014" name="Science">
        <title>Nonhuman genetics. Genomic basis for the convergent evolution of electric organs.</title>
        <authorList>
            <person name="Gallant J.R."/>
            <person name="Traeger L.L."/>
            <person name="Volkening J.D."/>
            <person name="Moffett H."/>
            <person name="Chen P.H."/>
            <person name="Novina C.D."/>
            <person name="Phillips G.N.Jr."/>
            <person name="Anand R."/>
            <person name="Wells G.B."/>
            <person name="Pinch M."/>
            <person name="Guth R."/>
            <person name="Unguez G.A."/>
            <person name="Albert J.S."/>
            <person name="Zakon H.H."/>
            <person name="Samanta M.P."/>
            <person name="Sussman M.R."/>
        </authorList>
    </citation>
    <scope>NUCLEOTIDE SEQUENCE [LARGE SCALE GENOMIC DNA]</scope>
</reference>
<evidence type="ECO:0000259" key="12">
    <source>
        <dbReference type="PROSITE" id="PS50010"/>
    </source>
</evidence>
<sequence>MDETEAPKVLLEDSLTVSVSDGISIEDFSTLREDLETDARDFEAPTWSLAVDQQYIKAYSKEAIKRQDVIYELIQTEINHVRTLKVMLRVYVHELRHTLQMDDAQLGRFLPCLDQLLYNHQHFLDRLKQRRKESLEPGSERNYYMERIGDILLAQFSDELRSRLRDSYGMFCSSHTEAVNFYKDQLQNSKKFQHLMRKIGQLAVVRRLGVPEGILLITQRITKYPVLVERIIKNTEVGSEEHRNLICALEHIKDTISQVDYQVHQYEQLREMSTRLEPKSQGRMSNGQSFRRDDLFQPGRKLLREGLLSWKAQSRTKDVLVVLLSDLLLLLQKNDQKFTFASLDGKPAVLSLHKLLVREAAHNERAMYVLTSDHAANLYELHASTREECHSWRQEIWQAIEKCAHASEDNGSQPVEQDDVFTEKAEQLHSSDAQIAELLQRKLQLFSEIVETLTGSAALPRRLLLCEFQQGEQLINSAITDGETCIDIHTANVIQDLFGLFKLLVAGGRGLQNKRPSSDPQLRDLYLDNLELSVCNPKILTHSLLFDKVAILSQKLYSIKALAVKQDSEVELLRAAVSERPVRQRVNAIMEQEKLRHLDKQREELTQMQGLISQKRQELVLWEEKHQLWKLEMMAKEQELTQRQEKCMHDETELSAKREQLSRNYEEYQQKLERLRDSARAVEKDKEKVDQQLKKYKKHNTISNPELSHRVEQNHIIIKSHVRPSLSQAAASFQEQPPLVPPRIESIGLSPTKTDVPIQLVSTTNQTMKSSFVQQQIPTKLAVHKGKEKSGKSKGSHNRTNNAGPQHALTFSYSDSGQPCKPSHGSTSTLPVHHKVKNHHSSKEEVIYF</sequence>
<feature type="domain" description="PH" evidence="11">
    <location>
        <begin position="301"/>
        <end position="401"/>
    </location>
</feature>
<reference evidence="13" key="3">
    <citation type="submission" date="2020-05" db="EMBL/GenBank/DDBJ databases">
        <title>Electrophorus electricus (electric eel) genome, fEleEle1, primary haplotype.</title>
        <authorList>
            <person name="Myers G."/>
            <person name="Meyer A."/>
            <person name="Fedrigo O."/>
            <person name="Formenti G."/>
            <person name="Rhie A."/>
            <person name="Tracey A."/>
            <person name="Sims Y."/>
            <person name="Jarvis E.D."/>
        </authorList>
    </citation>
    <scope>NUCLEOTIDE SEQUENCE [LARGE SCALE GENOMIC DNA]</scope>
</reference>
<dbReference type="Pfam" id="PF00621">
    <property type="entry name" value="RhoGEF"/>
    <property type="match status" value="1"/>
</dbReference>
<evidence type="ECO:0000256" key="3">
    <source>
        <dbReference type="ARBA" id="ARBA00022553"/>
    </source>
</evidence>
<evidence type="ECO:0000256" key="8">
    <source>
        <dbReference type="ARBA" id="ARBA00023054"/>
    </source>
</evidence>
<reference evidence="13" key="5">
    <citation type="submission" date="2025-09" db="UniProtKB">
        <authorList>
            <consortium name="Ensembl"/>
        </authorList>
    </citation>
    <scope>IDENTIFICATION</scope>
</reference>
<dbReference type="InterPro" id="IPR035899">
    <property type="entry name" value="DBL_dom_sf"/>
</dbReference>
<dbReference type="Proteomes" id="UP000314983">
    <property type="component" value="Chromosome 18"/>
</dbReference>
<dbReference type="SUPFAM" id="SSF48065">
    <property type="entry name" value="DBL homology domain (DH-domain)"/>
    <property type="match status" value="1"/>
</dbReference>
<reference evidence="14" key="2">
    <citation type="journal article" date="2017" name="Sci. Adv.">
        <title>A tail of two voltages: Proteomic comparison of the three electric organs of the electric eel.</title>
        <authorList>
            <person name="Traeger L.L."/>
            <person name="Sabat G."/>
            <person name="Barrett-Wilt G.A."/>
            <person name="Wells G.B."/>
            <person name="Sussman M.R."/>
        </authorList>
    </citation>
    <scope>NUCLEOTIDE SEQUENCE [LARGE SCALE GENOMIC DNA]</scope>
</reference>
<evidence type="ECO:0000256" key="5">
    <source>
        <dbReference type="ARBA" id="ARBA00022723"/>
    </source>
</evidence>
<keyword evidence="8 9" id="KW-0175">Coiled coil</keyword>
<evidence type="ECO:0000313" key="13">
    <source>
        <dbReference type="Ensembl" id="ENSEEEP00000032236.2"/>
    </source>
</evidence>
<dbReference type="FunFam" id="1.20.900.10:FF:000004">
    <property type="entry name" value="Rho guanine nucleotide exchange factor 2"/>
    <property type="match status" value="1"/>
</dbReference>
<dbReference type="InterPro" id="IPR000219">
    <property type="entry name" value="DH_dom"/>
</dbReference>
<keyword evidence="4" id="KW-0344">Guanine-nucleotide releasing factor</keyword>
<evidence type="ECO:0000256" key="7">
    <source>
        <dbReference type="ARBA" id="ARBA00022833"/>
    </source>
</evidence>
<dbReference type="SMART" id="SM00325">
    <property type="entry name" value="RhoGEF"/>
    <property type="match status" value="1"/>
</dbReference>
<keyword evidence="3" id="KW-0597">Phosphoprotein</keyword>
<keyword evidence="7" id="KW-0862">Zinc</keyword>
<dbReference type="CDD" id="cd00160">
    <property type="entry name" value="RhoGEF"/>
    <property type="match status" value="1"/>
</dbReference>
<evidence type="ECO:0000256" key="2">
    <source>
        <dbReference type="ARBA" id="ARBA00022490"/>
    </source>
</evidence>
<evidence type="ECO:0000256" key="6">
    <source>
        <dbReference type="ARBA" id="ARBA00022771"/>
    </source>
</evidence>
<dbReference type="PROSITE" id="PS50003">
    <property type="entry name" value="PH_DOMAIN"/>
    <property type="match status" value="1"/>
</dbReference>
<organism evidence="13 14">
    <name type="scientific">Electrophorus electricus</name>
    <name type="common">Electric eel</name>
    <name type="synonym">Gymnotus electricus</name>
    <dbReference type="NCBI Taxonomy" id="8005"/>
    <lineage>
        <taxon>Eukaryota</taxon>
        <taxon>Metazoa</taxon>
        <taxon>Chordata</taxon>
        <taxon>Craniata</taxon>
        <taxon>Vertebrata</taxon>
        <taxon>Euteleostomi</taxon>
        <taxon>Actinopterygii</taxon>
        <taxon>Neopterygii</taxon>
        <taxon>Teleostei</taxon>
        <taxon>Ostariophysi</taxon>
        <taxon>Gymnotiformes</taxon>
        <taxon>Gymnotoidei</taxon>
        <taxon>Gymnotidae</taxon>
        <taxon>Electrophorus</taxon>
    </lineage>
</organism>
<keyword evidence="2" id="KW-0963">Cytoplasm</keyword>
<dbReference type="GeneTree" id="ENSGT00940000157375"/>
<dbReference type="Gene3D" id="1.20.900.10">
    <property type="entry name" value="Dbl homology (DH) domain"/>
    <property type="match status" value="1"/>
</dbReference>
<feature type="compositionally biased region" description="Polar residues" evidence="10">
    <location>
        <begin position="798"/>
        <end position="817"/>
    </location>
</feature>
<proteinExistence type="predicted"/>
<dbReference type="GO" id="GO:0005886">
    <property type="term" value="C:plasma membrane"/>
    <property type="evidence" value="ECO:0007669"/>
    <property type="project" value="TreeGrafter"/>
</dbReference>
<dbReference type="SUPFAM" id="SSF50729">
    <property type="entry name" value="PH domain-like"/>
    <property type="match status" value="1"/>
</dbReference>
<dbReference type="GO" id="GO:0008270">
    <property type="term" value="F:zinc ion binding"/>
    <property type="evidence" value="ECO:0007669"/>
    <property type="project" value="UniProtKB-KW"/>
</dbReference>
<dbReference type="Pfam" id="PF17838">
    <property type="entry name" value="PH_16"/>
    <property type="match status" value="1"/>
</dbReference>
<keyword evidence="6" id="KW-0863">Zinc-finger</keyword>
<gene>
    <name evidence="13" type="primary">arhgef18a</name>
</gene>
<evidence type="ECO:0000256" key="9">
    <source>
        <dbReference type="SAM" id="Coils"/>
    </source>
</evidence>
<dbReference type="GO" id="GO:0035023">
    <property type="term" value="P:regulation of Rho protein signal transduction"/>
    <property type="evidence" value="ECO:0007669"/>
    <property type="project" value="TreeGrafter"/>
</dbReference>
<evidence type="ECO:0000256" key="1">
    <source>
        <dbReference type="ARBA" id="ARBA00004496"/>
    </source>
</evidence>
<dbReference type="SMART" id="SM00233">
    <property type="entry name" value="PH"/>
    <property type="match status" value="1"/>
</dbReference>
<dbReference type="Gene3D" id="2.30.29.30">
    <property type="entry name" value="Pleckstrin-homology domain (PH domain)/Phosphotyrosine-binding domain (PTB)"/>
    <property type="match status" value="1"/>
</dbReference>
<reference evidence="13" key="4">
    <citation type="submission" date="2025-08" db="UniProtKB">
        <authorList>
            <consortium name="Ensembl"/>
        </authorList>
    </citation>
    <scope>IDENTIFICATION</scope>
</reference>
<dbReference type="PANTHER" id="PTHR13944:SF23">
    <property type="entry name" value="RHO GUANINE NUCLEOTIDE EXCHANGE FACTOR 18"/>
    <property type="match status" value="1"/>
</dbReference>
<dbReference type="InterPro" id="IPR051632">
    <property type="entry name" value="Rho_GEF"/>
</dbReference>